<feature type="compositionally biased region" description="Basic residues" evidence="1">
    <location>
        <begin position="199"/>
        <end position="209"/>
    </location>
</feature>
<evidence type="ECO:0000313" key="2">
    <source>
        <dbReference type="EMBL" id="KAJ8958161.1"/>
    </source>
</evidence>
<dbReference type="Proteomes" id="UP001162162">
    <property type="component" value="Unassembled WGS sequence"/>
</dbReference>
<keyword evidence="3" id="KW-1185">Reference proteome</keyword>
<name>A0AAV8Z3L1_9CUCU</name>
<dbReference type="AlphaFoldDB" id="A0AAV8Z3L1"/>
<evidence type="ECO:0000313" key="3">
    <source>
        <dbReference type="Proteomes" id="UP001162162"/>
    </source>
</evidence>
<comment type="caution">
    <text evidence="2">The sequence shown here is derived from an EMBL/GenBank/DDBJ whole genome shotgun (WGS) entry which is preliminary data.</text>
</comment>
<protein>
    <submittedName>
        <fullName evidence="2">Uncharacterized protein</fullName>
    </submittedName>
</protein>
<proteinExistence type="predicted"/>
<dbReference type="EMBL" id="JAPWTK010000019">
    <property type="protein sequence ID" value="KAJ8958161.1"/>
    <property type="molecule type" value="Genomic_DNA"/>
</dbReference>
<gene>
    <name evidence="2" type="ORF">NQ318_006100</name>
</gene>
<feature type="region of interest" description="Disordered" evidence="1">
    <location>
        <begin position="63"/>
        <end position="91"/>
    </location>
</feature>
<feature type="region of interest" description="Disordered" evidence="1">
    <location>
        <begin position="189"/>
        <end position="209"/>
    </location>
</feature>
<reference evidence="2" key="1">
    <citation type="journal article" date="2023" name="Insect Mol. Biol.">
        <title>Genome sequencing provides insights into the evolution of gene families encoding plant cell wall-degrading enzymes in longhorned beetles.</title>
        <authorList>
            <person name="Shin N.R."/>
            <person name="Okamura Y."/>
            <person name="Kirsch R."/>
            <person name="Pauchet Y."/>
        </authorList>
    </citation>
    <scope>NUCLEOTIDE SEQUENCE</scope>
    <source>
        <tissue evidence="2">Midgut</tissue>
    </source>
</reference>
<organism evidence="2 3">
    <name type="scientific">Aromia moschata</name>
    <dbReference type="NCBI Taxonomy" id="1265417"/>
    <lineage>
        <taxon>Eukaryota</taxon>
        <taxon>Metazoa</taxon>
        <taxon>Ecdysozoa</taxon>
        <taxon>Arthropoda</taxon>
        <taxon>Hexapoda</taxon>
        <taxon>Insecta</taxon>
        <taxon>Pterygota</taxon>
        <taxon>Neoptera</taxon>
        <taxon>Endopterygota</taxon>
        <taxon>Coleoptera</taxon>
        <taxon>Polyphaga</taxon>
        <taxon>Cucujiformia</taxon>
        <taxon>Chrysomeloidea</taxon>
        <taxon>Cerambycidae</taxon>
        <taxon>Cerambycinae</taxon>
        <taxon>Callichromatini</taxon>
        <taxon>Aromia</taxon>
    </lineage>
</organism>
<accession>A0AAV8Z3L1</accession>
<sequence>MIRFESVEAVKAKATEVLNQLTEADFSTAFNNGKVVWSGVEMAKGSTLKAKKVATSDEFWRRRQTTSSLNRRTQRVTVPDADSTSSSVAGHDSIARRAEPALCLSSSTEAEGCRHSKTTSRTERQVLIRFAQHVVAFALSTRPPSSGVYVRARHLDLHSGAGLFPSGRCASFSCGQVPASRRSLNFTSSNSKLNEMLGKKKHSNSQQHK</sequence>
<evidence type="ECO:0000256" key="1">
    <source>
        <dbReference type="SAM" id="MobiDB-lite"/>
    </source>
</evidence>